<dbReference type="GO" id="GO:0016853">
    <property type="term" value="F:isomerase activity"/>
    <property type="evidence" value="ECO:0007669"/>
    <property type="project" value="UniProtKB-KW"/>
</dbReference>
<evidence type="ECO:0000259" key="1">
    <source>
        <dbReference type="Pfam" id="PF01261"/>
    </source>
</evidence>
<name>A0ABT2JT46_9ACTN</name>
<dbReference type="PANTHER" id="PTHR12110:SF21">
    <property type="entry name" value="XYLOSE ISOMERASE-LIKE TIM BARREL DOMAIN-CONTAINING PROTEIN"/>
    <property type="match status" value="1"/>
</dbReference>
<dbReference type="PANTHER" id="PTHR12110">
    <property type="entry name" value="HYDROXYPYRUVATE ISOMERASE"/>
    <property type="match status" value="1"/>
</dbReference>
<sequence>MRLAFSTLGVPGLPISEVVRLAADTGFHGVELRAHPEEPVHPGLSLTKRVEVVEQFKAAGIEILALAGYAKAAAPGDDDDFLRETRGLLELARDLGAPWVRVFPGGGDSGAAEAEATAVRRLSTVAPLAADLGARVLLETHDSHRTGAAAAPILREVDSPWVGSLWDVMHSWLGGEQPEETLRQLAPYLGYVQVKDIASAADTTPLPPGAGVLPLAEVTELLSRAGWDGWLCWEYEKRWYPDVPDLAEALGSVREHLLRLLSAAA</sequence>
<dbReference type="EMBL" id="JAJAGO010000006">
    <property type="protein sequence ID" value="MCT2591052.1"/>
    <property type="molecule type" value="Genomic_DNA"/>
</dbReference>
<evidence type="ECO:0000313" key="2">
    <source>
        <dbReference type="EMBL" id="MCT2591052.1"/>
    </source>
</evidence>
<dbReference type="Gene3D" id="3.20.20.150">
    <property type="entry name" value="Divalent-metal-dependent TIM barrel enzymes"/>
    <property type="match status" value="1"/>
</dbReference>
<dbReference type="InterPro" id="IPR050312">
    <property type="entry name" value="IolE/XylAMocC-like"/>
</dbReference>
<dbReference type="SUPFAM" id="SSF51658">
    <property type="entry name" value="Xylose isomerase-like"/>
    <property type="match status" value="1"/>
</dbReference>
<dbReference type="InterPro" id="IPR036237">
    <property type="entry name" value="Xyl_isomerase-like_sf"/>
</dbReference>
<evidence type="ECO:0000313" key="3">
    <source>
        <dbReference type="Proteomes" id="UP001156389"/>
    </source>
</evidence>
<dbReference type="InterPro" id="IPR013022">
    <property type="entry name" value="Xyl_isomerase-like_TIM-brl"/>
</dbReference>
<proteinExistence type="predicted"/>
<gene>
    <name evidence="2" type="ORF">LHJ74_14225</name>
</gene>
<accession>A0ABT2JT46</accession>
<organism evidence="2 3">
    <name type="scientific">Streptomyces gossypii</name>
    <dbReference type="NCBI Taxonomy" id="2883101"/>
    <lineage>
        <taxon>Bacteria</taxon>
        <taxon>Bacillati</taxon>
        <taxon>Actinomycetota</taxon>
        <taxon>Actinomycetes</taxon>
        <taxon>Kitasatosporales</taxon>
        <taxon>Streptomycetaceae</taxon>
        <taxon>Streptomyces</taxon>
    </lineage>
</organism>
<keyword evidence="2" id="KW-0413">Isomerase</keyword>
<dbReference type="Pfam" id="PF01261">
    <property type="entry name" value="AP_endonuc_2"/>
    <property type="match status" value="1"/>
</dbReference>
<reference evidence="2 3" key="1">
    <citation type="submission" date="2021-10" db="EMBL/GenBank/DDBJ databases">
        <title>Streptomyces gossypii sp. nov., isolated from soil collected from cotton field.</title>
        <authorList>
            <person name="Ge X."/>
            <person name="Chen X."/>
            <person name="Liu W."/>
        </authorList>
    </citation>
    <scope>NUCLEOTIDE SEQUENCE [LARGE SCALE GENOMIC DNA]</scope>
    <source>
        <strain evidence="2 3">N2-109</strain>
    </source>
</reference>
<dbReference type="Proteomes" id="UP001156389">
    <property type="component" value="Unassembled WGS sequence"/>
</dbReference>
<protein>
    <submittedName>
        <fullName evidence="2">Sugar phosphate isomerase/epimerase</fullName>
    </submittedName>
</protein>
<dbReference type="RefSeq" id="WP_260218378.1">
    <property type="nucleotide sequence ID" value="NZ_JAJAGO010000006.1"/>
</dbReference>
<comment type="caution">
    <text evidence="2">The sequence shown here is derived from an EMBL/GenBank/DDBJ whole genome shotgun (WGS) entry which is preliminary data.</text>
</comment>
<keyword evidence="3" id="KW-1185">Reference proteome</keyword>
<feature type="domain" description="Xylose isomerase-like TIM barrel" evidence="1">
    <location>
        <begin position="19"/>
        <end position="254"/>
    </location>
</feature>